<feature type="domain" description="3-dehydroquinate synthase N-terminal" evidence="9">
    <location>
        <begin position="66"/>
        <end position="150"/>
    </location>
</feature>
<evidence type="ECO:0000313" key="10">
    <source>
        <dbReference type="EMBL" id="EDK13707.1"/>
    </source>
</evidence>
<dbReference type="InterPro" id="IPR050071">
    <property type="entry name" value="Dehydroquinate_synthase"/>
</dbReference>
<evidence type="ECO:0000256" key="8">
    <source>
        <dbReference type="ARBA" id="ARBA00023285"/>
    </source>
</evidence>
<evidence type="ECO:0000256" key="3">
    <source>
        <dbReference type="ARBA" id="ARBA00022723"/>
    </source>
</evidence>
<evidence type="ECO:0000313" key="11">
    <source>
        <dbReference type="Proteomes" id="UP000005596"/>
    </source>
</evidence>
<dbReference type="PANTHER" id="PTHR43622">
    <property type="entry name" value="3-DEHYDROQUINATE SYNTHASE"/>
    <property type="match status" value="1"/>
</dbReference>
<dbReference type="EC" id="4.2.3.4" evidence="10"/>
<evidence type="ECO:0000256" key="1">
    <source>
        <dbReference type="ARBA" id="ARBA00005412"/>
    </source>
</evidence>
<evidence type="ECO:0000256" key="6">
    <source>
        <dbReference type="ARBA" id="ARBA00023141"/>
    </source>
</evidence>
<keyword evidence="4" id="KW-0547">Nucleotide-binding</keyword>
<comment type="similarity">
    <text evidence="1">Belongs to the sugar phosphate cyclases superfamily. Dehydroquinate synthase family.</text>
</comment>
<dbReference type="SUPFAM" id="SSF56796">
    <property type="entry name" value="Dehydroquinate synthase-like"/>
    <property type="match status" value="1"/>
</dbReference>
<dbReference type="Proteomes" id="UP000005596">
    <property type="component" value="Unassembled WGS sequence"/>
</dbReference>
<dbReference type="GO" id="GO:0008652">
    <property type="term" value="P:amino acid biosynthetic process"/>
    <property type="evidence" value="ECO:0007669"/>
    <property type="project" value="UniProtKB-KW"/>
</dbReference>
<dbReference type="Pfam" id="PF01761">
    <property type="entry name" value="DHQ_synthase"/>
    <property type="match status" value="1"/>
</dbReference>
<evidence type="ECO:0000256" key="5">
    <source>
        <dbReference type="ARBA" id="ARBA00023027"/>
    </source>
</evidence>
<evidence type="ECO:0000259" key="9">
    <source>
        <dbReference type="Pfam" id="PF01761"/>
    </source>
</evidence>
<dbReference type="PANTHER" id="PTHR43622:SF7">
    <property type="entry name" value="3-DEHYDROQUINATE SYNTHASE, CHLOROPLASTIC"/>
    <property type="match status" value="1"/>
</dbReference>
<evidence type="ECO:0000256" key="4">
    <source>
        <dbReference type="ARBA" id="ARBA00022741"/>
    </source>
</evidence>
<evidence type="ECO:0000256" key="7">
    <source>
        <dbReference type="ARBA" id="ARBA00023239"/>
    </source>
</evidence>
<gene>
    <name evidence="10" type="primary">aroB</name>
    <name evidence="10" type="ORF">CGSHiR3021_03833</name>
</gene>
<keyword evidence="3" id="KW-0479">Metal-binding</keyword>
<dbReference type="GO" id="GO:0009073">
    <property type="term" value="P:aromatic amino acid family biosynthetic process"/>
    <property type="evidence" value="ECO:0007669"/>
    <property type="project" value="UniProtKB-KW"/>
</dbReference>
<sequence>MLCVNVELQERRYPILIGSGLLQDERSYPIKRGDRVMIVTNPTVAQFYLDTVIYALEKRGCVVDHVLLPDGEKYKTLESLNLIFTALLQGNHGRDTTIIALGGGVIGDVAGFAAASYQRGVRLIQIPTTLLSQVDSSVGGKTAVNHELGKI</sequence>
<keyword evidence="2" id="KW-0028">Amino-acid biosynthesis</keyword>
<evidence type="ECO:0000256" key="2">
    <source>
        <dbReference type="ARBA" id="ARBA00022605"/>
    </source>
</evidence>
<dbReference type="GO" id="GO:0046872">
    <property type="term" value="F:metal ion binding"/>
    <property type="evidence" value="ECO:0007669"/>
    <property type="project" value="UniProtKB-KW"/>
</dbReference>
<accession>A4NYW7</accession>
<keyword evidence="5" id="KW-0520">NAD</keyword>
<organism evidence="10 11">
    <name type="scientific">Haemophilus influenzae 22.4-21</name>
    <dbReference type="NCBI Taxonomy" id="375063"/>
    <lineage>
        <taxon>Bacteria</taxon>
        <taxon>Pseudomonadati</taxon>
        <taxon>Pseudomonadota</taxon>
        <taxon>Gammaproteobacteria</taxon>
        <taxon>Pasteurellales</taxon>
        <taxon>Pasteurellaceae</taxon>
        <taxon>Haemophilus</taxon>
    </lineage>
</organism>
<dbReference type="Gene3D" id="3.40.50.1970">
    <property type="match status" value="1"/>
</dbReference>
<keyword evidence="8" id="KW-0170">Cobalt</keyword>
<name>A4NYW7_HAEIF</name>
<dbReference type="AlphaFoldDB" id="A4NYW7"/>
<protein>
    <submittedName>
        <fullName evidence="10">3-dehydroquinate synthase</fullName>
        <ecNumber evidence="10">4.2.3.4</ecNumber>
    </submittedName>
</protein>
<keyword evidence="7 10" id="KW-0456">Lyase</keyword>
<dbReference type="EMBL" id="AAZJ01000007">
    <property type="protein sequence ID" value="EDK13707.1"/>
    <property type="molecule type" value="Genomic_DNA"/>
</dbReference>
<reference evidence="10 11" key="1">
    <citation type="journal article" date="2007" name="Genome Biol.">
        <title>Characterization and modeling of the Haemophilus influenzae core and supragenomes based on the complete genomic sequences of Rd and 12 clinical nontypeable strains.</title>
        <authorList>
            <person name="Hogg J.S."/>
            <person name="Hu F.Z."/>
            <person name="Janto B."/>
            <person name="Boissy R."/>
            <person name="Hayes J."/>
            <person name="Keefe R."/>
            <person name="Post J.C."/>
            <person name="Ehrlich G.D."/>
        </authorList>
    </citation>
    <scope>NUCLEOTIDE SEQUENCE [LARGE SCALE GENOMIC DNA]</scope>
    <source>
        <strain evidence="10 11">22.4-21</strain>
    </source>
</reference>
<dbReference type="InterPro" id="IPR030960">
    <property type="entry name" value="DHQS/DOIS_N"/>
</dbReference>
<proteinExistence type="inferred from homology"/>
<dbReference type="FunFam" id="3.40.50.1970:FF:000001">
    <property type="entry name" value="3-dehydroquinate synthase"/>
    <property type="match status" value="1"/>
</dbReference>
<dbReference type="GO" id="GO:0003856">
    <property type="term" value="F:3-dehydroquinate synthase activity"/>
    <property type="evidence" value="ECO:0007669"/>
    <property type="project" value="UniProtKB-EC"/>
</dbReference>
<keyword evidence="6" id="KW-0057">Aromatic amino acid biosynthesis</keyword>
<dbReference type="GO" id="GO:0000166">
    <property type="term" value="F:nucleotide binding"/>
    <property type="evidence" value="ECO:0007669"/>
    <property type="project" value="UniProtKB-KW"/>
</dbReference>